<proteinExistence type="predicted"/>
<name>A0A1V8SSD9_9PEZI</name>
<dbReference type="EMBL" id="NAJO01000029">
    <property type="protein sequence ID" value="OQO01921.1"/>
    <property type="molecule type" value="Genomic_DNA"/>
</dbReference>
<sequence length="254" mass="27751">MDDWQDTAFSNRHVHNRIGKQGRGKGGKANGAFNVQRALGTYEVKCAAAGKVLQSVASDAQGLGSLEIYTLNDLGNALIGELIMPGVLNGTVLMAGSRKTMKIAIEHLRPEESESEESEVDEAATHEETIDSAEVRDDDDEVSDAGPDDDGDDNDEESAPHDQVDEFEKNSFRTPKFWLKWQGQVTAQAGDDGVTDGLVTDSGYLVFTGNTCDRFNGTLSCSRLDWHNVKITGFKLRSKPARDFAVQWTHDAKT</sequence>
<gene>
    <name evidence="2" type="ORF">B0A48_12394</name>
</gene>
<reference evidence="3" key="1">
    <citation type="submission" date="2017-03" db="EMBL/GenBank/DDBJ databases">
        <title>Genomes of endolithic fungi from Antarctica.</title>
        <authorList>
            <person name="Coleine C."/>
            <person name="Masonjones S."/>
            <person name="Stajich J.E."/>
        </authorList>
    </citation>
    <scope>NUCLEOTIDE SEQUENCE [LARGE SCALE GENOMIC DNA]</scope>
    <source>
        <strain evidence="3">CCFEE 5527</strain>
    </source>
</reference>
<accession>A0A1V8SSD9</accession>
<feature type="region of interest" description="Disordered" evidence="1">
    <location>
        <begin position="107"/>
        <end position="167"/>
    </location>
</feature>
<protein>
    <submittedName>
        <fullName evidence="2">Uncharacterized protein</fullName>
    </submittedName>
</protein>
<keyword evidence="3" id="KW-1185">Reference proteome</keyword>
<dbReference type="OrthoDB" id="5220117at2759"/>
<evidence type="ECO:0000313" key="2">
    <source>
        <dbReference type="EMBL" id="OQO01921.1"/>
    </source>
</evidence>
<feature type="compositionally biased region" description="Acidic residues" evidence="1">
    <location>
        <begin position="113"/>
        <end position="122"/>
    </location>
</feature>
<evidence type="ECO:0000313" key="3">
    <source>
        <dbReference type="Proteomes" id="UP000192596"/>
    </source>
</evidence>
<comment type="caution">
    <text evidence="2">The sequence shown here is derived from an EMBL/GenBank/DDBJ whole genome shotgun (WGS) entry which is preliminary data.</text>
</comment>
<organism evidence="2 3">
    <name type="scientific">Cryoendolithus antarcticus</name>
    <dbReference type="NCBI Taxonomy" id="1507870"/>
    <lineage>
        <taxon>Eukaryota</taxon>
        <taxon>Fungi</taxon>
        <taxon>Dikarya</taxon>
        <taxon>Ascomycota</taxon>
        <taxon>Pezizomycotina</taxon>
        <taxon>Dothideomycetes</taxon>
        <taxon>Dothideomycetidae</taxon>
        <taxon>Cladosporiales</taxon>
        <taxon>Cladosporiaceae</taxon>
        <taxon>Cryoendolithus</taxon>
    </lineage>
</organism>
<dbReference type="Proteomes" id="UP000192596">
    <property type="component" value="Unassembled WGS sequence"/>
</dbReference>
<feature type="compositionally biased region" description="Basic residues" evidence="1">
    <location>
        <begin position="12"/>
        <end position="26"/>
    </location>
</feature>
<feature type="region of interest" description="Disordered" evidence="1">
    <location>
        <begin position="1"/>
        <end position="30"/>
    </location>
</feature>
<dbReference type="AlphaFoldDB" id="A0A1V8SSD9"/>
<feature type="compositionally biased region" description="Basic and acidic residues" evidence="1">
    <location>
        <begin position="123"/>
        <end position="135"/>
    </location>
</feature>
<dbReference type="InParanoid" id="A0A1V8SSD9"/>
<feature type="compositionally biased region" description="Acidic residues" evidence="1">
    <location>
        <begin position="136"/>
        <end position="157"/>
    </location>
</feature>
<evidence type="ECO:0000256" key="1">
    <source>
        <dbReference type="SAM" id="MobiDB-lite"/>
    </source>
</evidence>
<feature type="compositionally biased region" description="Basic and acidic residues" evidence="1">
    <location>
        <begin position="158"/>
        <end position="167"/>
    </location>
</feature>